<dbReference type="AlphaFoldDB" id="S0KS28"/>
<dbReference type="Proteomes" id="UP000015961">
    <property type="component" value="Unassembled WGS sequence"/>
</dbReference>
<evidence type="ECO:0000313" key="2">
    <source>
        <dbReference type="Proteomes" id="UP000015961"/>
    </source>
</evidence>
<dbReference type="STRING" id="1140003.OMY_00973"/>
<comment type="caution">
    <text evidence="1">The sequence shown here is derived from an EMBL/GenBank/DDBJ whole genome shotgun (WGS) entry which is preliminary data.</text>
</comment>
<dbReference type="EMBL" id="ASWO01000005">
    <property type="protein sequence ID" value="EOT83980.1"/>
    <property type="molecule type" value="Genomic_DNA"/>
</dbReference>
<gene>
    <name evidence="1" type="ORF">I573_01705</name>
</gene>
<organism evidence="1 2">
    <name type="scientific">Enterococcus sulfureus ATCC 49903</name>
    <dbReference type="NCBI Taxonomy" id="1140003"/>
    <lineage>
        <taxon>Bacteria</taxon>
        <taxon>Bacillati</taxon>
        <taxon>Bacillota</taxon>
        <taxon>Bacilli</taxon>
        <taxon>Lactobacillales</taxon>
        <taxon>Enterococcaceae</taxon>
        <taxon>Enterococcus</taxon>
    </lineage>
</organism>
<dbReference type="RefSeq" id="WP_016185425.1">
    <property type="nucleotide sequence ID" value="NZ_ASWO01000005.1"/>
</dbReference>
<sequence length="105" mass="12115">MNASKLKQGLELKKPGIINWFHINGYSLEEYQAGRIQIEDKAQFISEQLQHFAKNENFVLFSNSIQDLEYSFIIIDQDDENGSFRLFSDFSEVVAAFDNVLAKMS</sequence>
<reference evidence="1 2" key="1">
    <citation type="submission" date="2013-03" db="EMBL/GenBank/DDBJ databases">
        <title>The Genome Sequence of Enterococcus sulfureus ATCC_49903 (PacBio/Illumina hybrid assembly).</title>
        <authorList>
            <consortium name="The Broad Institute Genomics Platform"/>
            <consortium name="The Broad Institute Genome Sequencing Center for Infectious Disease"/>
            <person name="Earl A."/>
            <person name="Russ C."/>
            <person name="Gilmore M."/>
            <person name="Surin D."/>
            <person name="Walker B."/>
            <person name="Young S."/>
            <person name="Zeng Q."/>
            <person name="Gargeya S."/>
            <person name="Fitzgerald M."/>
            <person name="Haas B."/>
            <person name="Abouelleil A."/>
            <person name="Allen A.W."/>
            <person name="Alvarado L."/>
            <person name="Arachchi H.M."/>
            <person name="Berlin A.M."/>
            <person name="Chapman S.B."/>
            <person name="Gainer-Dewar J."/>
            <person name="Goldberg J."/>
            <person name="Griggs A."/>
            <person name="Gujja S."/>
            <person name="Hansen M."/>
            <person name="Howarth C."/>
            <person name="Imamovic A."/>
            <person name="Ireland A."/>
            <person name="Larimer J."/>
            <person name="McCowan C."/>
            <person name="Murphy C."/>
            <person name="Pearson M."/>
            <person name="Poon T.W."/>
            <person name="Priest M."/>
            <person name="Roberts A."/>
            <person name="Saif S."/>
            <person name="Shea T."/>
            <person name="Sisk P."/>
            <person name="Sykes S."/>
            <person name="Wortman J."/>
            <person name="Nusbaum C."/>
            <person name="Birren B."/>
        </authorList>
    </citation>
    <scope>NUCLEOTIDE SEQUENCE [LARGE SCALE GENOMIC DNA]</scope>
    <source>
        <strain evidence="1 2">ATCC 49903</strain>
    </source>
</reference>
<dbReference type="PATRIC" id="fig|1140003.3.peg.929"/>
<evidence type="ECO:0008006" key="3">
    <source>
        <dbReference type="Google" id="ProtNLM"/>
    </source>
</evidence>
<keyword evidence="2" id="KW-1185">Reference proteome</keyword>
<accession>S0KS28</accession>
<evidence type="ECO:0000313" key="1">
    <source>
        <dbReference type="EMBL" id="EOT83980.1"/>
    </source>
</evidence>
<name>S0KS28_9ENTE</name>
<protein>
    <recommendedName>
        <fullName evidence="3">SMI1/KNR4 family protein</fullName>
    </recommendedName>
</protein>
<proteinExistence type="predicted"/>